<evidence type="ECO:0000313" key="3">
    <source>
        <dbReference type="EMBL" id="KEJ92350.1"/>
    </source>
</evidence>
<evidence type="ECO:0000313" key="4">
    <source>
        <dbReference type="Proteomes" id="UP000027665"/>
    </source>
</evidence>
<dbReference type="PANTHER" id="PTHR11496">
    <property type="entry name" value="ALCOHOL DEHYDROGENASE"/>
    <property type="match status" value="1"/>
</dbReference>
<dbReference type="Gene3D" id="1.20.1090.10">
    <property type="entry name" value="Dehydroquinate synthase-like - alpha domain"/>
    <property type="match status" value="1"/>
</dbReference>
<dbReference type="PANTHER" id="PTHR11496:SF104">
    <property type="entry name" value="3-DEOXY-ALPHA-D-MANNO-OCTULOSONATE 8-OXIDASE"/>
    <property type="match status" value="1"/>
</dbReference>
<dbReference type="OrthoDB" id="323926at2"/>
<comment type="caution">
    <text evidence="3">The sequence shown here is derived from an EMBL/GenBank/DDBJ whole genome shotgun (WGS) entry which is preliminary data.</text>
</comment>
<dbReference type="InterPro" id="IPR039697">
    <property type="entry name" value="Alcohol_dehydrogenase_Fe"/>
</dbReference>
<dbReference type="STRING" id="2754.EH55_04950"/>
<dbReference type="SUPFAM" id="SSF56796">
    <property type="entry name" value="Dehydroquinate synthase-like"/>
    <property type="match status" value="1"/>
</dbReference>
<dbReference type="Pfam" id="PF00465">
    <property type="entry name" value="Fe-ADH"/>
    <property type="match status" value="1"/>
</dbReference>
<keyword evidence="4" id="KW-1185">Reference proteome</keyword>
<dbReference type="Gene3D" id="3.40.50.1970">
    <property type="match status" value="1"/>
</dbReference>
<name>A0A073IS02_9BACT</name>
<sequence>MIRIAEDIKSFTEMQPFWRVELPTEVVFSGDGVRELLAKLRERGRRAFFVVDSALKEQPRFAPLFAQKNLFEFDATSSEPRTSDVDSLRAEIRELAEQPDTLVGVGGGAAMDLAKATAVCLANPRPAQCYQGFDMEMNKGADVWTMPALIGTGAEVTPIAVLRGPERKLGINNRYVQAELAVIDPELSRDAPHFNRFFTMLDSYFHHCEILASKTSAADAKADSQEGVELARHVLSHDLSRYSAELAIKSAAASLLGGSSSVTGRVGAAHAISYGLSNCAPRLPHSVAVTISMCALEDVYPAGCAETKGFLAANGFPVPRASNYGVTRLDIEKMTRSVLGMGKLWRSCFGENWRAAAARGWIEDVYKRIVKG</sequence>
<evidence type="ECO:0000259" key="2">
    <source>
        <dbReference type="Pfam" id="PF00465"/>
    </source>
</evidence>
<dbReference type="Proteomes" id="UP000027665">
    <property type="component" value="Unassembled WGS sequence"/>
</dbReference>
<accession>A0A073IS02</accession>
<organism evidence="3 4">
    <name type="scientific">Synergistes jonesii</name>
    <dbReference type="NCBI Taxonomy" id="2754"/>
    <lineage>
        <taxon>Bacteria</taxon>
        <taxon>Thermotogati</taxon>
        <taxon>Synergistota</taxon>
        <taxon>Synergistia</taxon>
        <taxon>Synergistales</taxon>
        <taxon>Synergistaceae</taxon>
        <taxon>Synergistes</taxon>
    </lineage>
</organism>
<evidence type="ECO:0000256" key="1">
    <source>
        <dbReference type="ARBA" id="ARBA00023002"/>
    </source>
</evidence>
<proteinExistence type="predicted"/>
<dbReference type="GO" id="GO:0046872">
    <property type="term" value="F:metal ion binding"/>
    <property type="evidence" value="ECO:0007669"/>
    <property type="project" value="InterPro"/>
</dbReference>
<feature type="domain" description="Alcohol dehydrogenase iron-type/glycerol dehydrogenase GldA" evidence="2">
    <location>
        <begin position="23"/>
        <end position="185"/>
    </location>
</feature>
<gene>
    <name evidence="3" type="ORF">EH55_04950</name>
</gene>
<dbReference type="EMBL" id="JMKI01000031">
    <property type="protein sequence ID" value="KEJ92350.1"/>
    <property type="molecule type" value="Genomic_DNA"/>
</dbReference>
<dbReference type="GO" id="GO:0004022">
    <property type="term" value="F:alcohol dehydrogenase (NAD+) activity"/>
    <property type="evidence" value="ECO:0007669"/>
    <property type="project" value="TreeGrafter"/>
</dbReference>
<keyword evidence="1" id="KW-0560">Oxidoreductase</keyword>
<protein>
    <recommendedName>
        <fullName evidence="2">Alcohol dehydrogenase iron-type/glycerol dehydrogenase GldA domain-containing protein</fullName>
    </recommendedName>
</protein>
<dbReference type="RefSeq" id="WP_037976125.1">
    <property type="nucleotide sequence ID" value="NZ_JMKI01000031.1"/>
</dbReference>
<dbReference type="eggNOG" id="COG1454">
    <property type="taxonomic scope" value="Bacteria"/>
</dbReference>
<dbReference type="InterPro" id="IPR001670">
    <property type="entry name" value="ADH_Fe/GldA"/>
</dbReference>
<reference evidence="3 4" key="1">
    <citation type="submission" date="2014-04" db="EMBL/GenBank/DDBJ databases">
        <title>Draft Genome Sequence of Synergistes jonesii.</title>
        <authorList>
            <person name="Coil D.A."/>
            <person name="Eisen J.A."/>
            <person name="Holland-Moritz H.E."/>
        </authorList>
    </citation>
    <scope>NUCLEOTIDE SEQUENCE [LARGE SCALE GENOMIC DNA]</scope>
    <source>
        <strain evidence="3 4">78-1</strain>
    </source>
</reference>
<dbReference type="AlphaFoldDB" id="A0A073IS02"/>
<dbReference type="GeneID" id="90983640"/>